<dbReference type="InterPro" id="IPR011701">
    <property type="entry name" value="MFS"/>
</dbReference>
<evidence type="ECO:0000256" key="3">
    <source>
        <dbReference type="ARBA" id="ARBA00022692"/>
    </source>
</evidence>
<evidence type="ECO:0000256" key="6">
    <source>
        <dbReference type="SAM" id="Phobius"/>
    </source>
</evidence>
<feature type="transmembrane region" description="Helical" evidence="6">
    <location>
        <begin position="351"/>
        <end position="373"/>
    </location>
</feature>
<evidence type="ECO:0000313" key="7">
    <source>
        <dbReference type="EMBL" id="GHH34935.1"/>
    </source>
</evidence>
<dbReference type="CDD" id="cd06173">
    <property type="entry name" value="MFS_MefA_like"/>
    <property type="match status" value="1"/>
</dbReference>
<evidence type="ECO:0000256" key="5">
    <source>
        <dbReference type="ARBA" id="ARBA00023136"/>
    </source>
</evidence>
<keyword evidence="3 6" id="KW-0812">Transmembrane</keyword>
<evidence type="ECO:0000256" key="2">
    <source>
        <dbReference type="ARBA" id="ARBA00022475"/>
    </source>
</evidence>
<dbReference type="Pfam" id="PF07690">
    <property type="entry name" value="MFS_1"/>
    <property type="match status" value="1"/>
</dbReference>
<dbReference type="Gene3D" id="1.20.1250.20">
    <property type="entry name" value="MFS general substrate transporter like domains"/>
    <property type="match status" value="1"/>
</dbReference>
<dbReference type="Proteomes" id="UP000605568">
    <property type="component" value="Unassembled WGS sequence"/>
</dbReference>
<feature type="transmembrane region" description="Helical" evidence="6">
    <location>
        <begin position="379"/>
        <end position="398"/>
    </location>
</feature>
<dbReference type="PANTHER" id="PTHR23513">
    <property type="entry name" value="INTEGRAL MEMBRANE EFFLUX PROTEIN-RELATED"/>
    <property type="match status" value="1"/>
</dbReference>
<accession>A0ABQ3M7G6</accession>
<dbReference type="RefSeq" id="WP_191297507.1">
    <property type="nucleotide sequence ID" value="NZ_BNAR01000002.1"/>
</dbReference>
<keyword evidence="4 6" id="KW-1133">Transmembrane helix</keyword>
<keyword evidence="5 6" id="KW-0472">Membrane</keyword>
<proteinExistence type="predicted"/>
<sequence length="411" mass="41935">MRPDRERLAHDWWLLLVAQAISTTGTQITVVLLPAVAILAFGAGIGSATLLLVAEFLPAALLGPFGGVLIDRARLRSVLVSMDFVRACALLAAAAAIASGLQSIWVLYVLAAVLGVASAVFDSAAETAIPALVPAPRLEKANATRSGLLNLVRIAGPGLGGLVVAVVAAPLALLLNAAAFVVSAAVIAAAKAPALRTRAQGEAGKPVHHQLRDALRCLREDLVLRRSLLGTATLNLAGSGIGALFFVYAYQQLLLRPGQVGVTMSAFSLGAVLGAAGSAWAARRLGAGLACAVCASVAAGALFLIPAASLGRPFELLLTYQFVFGAAATAWATILLSLRQRRTKPAMLGRVSALVNAVTVATVPLGAVAGTVLAEVAGLTPAMLVLALVAAVTPLFYWTGGFRTAGREVIA</sequence>
<feature type="transmembrane region" description="Helical" evidence="6">
    <location>
        <begin position="320"/>
        <end position="339"/>
    </location>
</feature>
<evidence type="ECO:0000256" key="4">
    <source>
        <dbReference type="ARBA" id="ARBA00022989"/>
    </source>
</evidence>
<feature type="transmembrane region" description="Helical" evidence="6">
    <location>
        <begin position="262"/>
        <end position="282"/>
    </location>
</feature>
<evidence type="ECO:0000313" key="8">
    <source>
        <dbReference type="Proteomes" id="UP000605568"/>
    </source>
</evidence>
<name>A0ABQ3M7G6_9PSEU</name>
<dbReference type="InterPro" id="IPR036259">
    <property type="entry name" value="MFS_trans_sf"/>
</dbReference>
<comment type="caution">
    <text evidence="7">The sequence shown here is derived from an EMBL/GenBank/DDBJ whole genome shotgun (WGS) entry which is preliminary data.</text>
</comment>
<keyword evidence="8" id="KW-1185">Reference proteome</keyword>
<evidence type="ECO:0000256" key="1">
    <source>
        <dbReference type="ARBA" id="ARBA00004651"/>
    </source>
</evidence>
<feature type="transmembrane region" description="Helical" evidence="6">
    <location>
        <begin position="289"/>
        <end position="308"/>
    </location>
</feature>
<organism evidence="7 8">
    <name type="scientific">Lentzea cavernae</name>
    <dbReference type="NCBI Taxonomy" id="2020703"/>
    <lineage>
        <taxon>Bacteria</taxon>
        <taxon>Bacillati</taxon>
        <taxon>Actinomycetota</taxon>
        <taxon>Actinomycetes</taxon>
        <taxon>Pseudonocardiales</taxon>
        <taxon>Pseudonocardiaceae</taxon>
        <taxon>Lentzea</taxon>
    </lineage>
</organism>
<feature type="transmembrane region" description="Helical" evidence="6">
    <location>
        <begin position="48"/>
        <end position="70"/>
    </location>
</feature>
<comment type="subcellular location">
    <subcellularLocation>
        <location evidence="1">Cell membrane</location>
        <topology evidence="1">Multi-pass membrane protein</topology>
    </subcellularLocation>
</comment>
<protein>
    <submittedName>
        <fullName evidence="7">MFS transporter</fullName>
    </submittedName>
</protein>
<feature type="transmembrane region" description="Helical" evidence="6">
    <location>
        <begin position="173"/>
        <end position="190"/>
    </location>
</feature>
<keyword evidence="2" id="KW-1003">Cell membrane</keyword>
<gene>
    <name evidence="7" type="ORF">GCM10017774_19740</name>
</gene>
<feature type="transmembrane region" description="Helical" evidence="6">
    <location>
        <begin position="12"/>
        <end position="42"/>
    </location>
</feature>
<dbReference type="EMBL" id="BNAR01000002">
    <property type="protein sequence ID" value="GHH34935.1"/>
    <property type="molecule type" value="Genomic_DNA"/>
</dbReference>
<reference evidence="8" key="1">
    <citation type="journal article" date="2019" name="Int. J. Syst. Evol. Microbiol.">
        <title>The Global Catalogue of Microorganisms (GCM) 10K type strain sequencing project: providing services to taxonomists for standard genome sequencing and annotation.</title>
        <authorList>
            <consortium name="The Broad Institute Genomics Platform"/>
            <consortium name="The Broad Institute Genome Sequencing Center for Infectious Disease"/>
            <person name="Wu L."/>
            <person name="Ma J."/>
        </authorList>
    </citation>
    <scope>NUCLEOTIDE SEQUENCE [LARGE SCALE GENOMIC DNA]</scope>
    <source>
        <strain evidence="8">CGMCC 4.7367</strain>
    </source>
</reference>
<dbReference type="PANTHER" id="PTHR23513:SF6">
    <property type="entry name" value="MAJOR FACILITATOR SUPERFAMILY ASSOCIATED DOMAIN-CONTAINING PROTEIN"/>
    <property type="match status" value="1"/>
</dbReference>
<dbReference type="SUPFAM" id="SSF103473">
    <property type="entry name" value="MFS general substrate transporter"/>
    <property type="match status" value="1"/>
</dbReference>
<feature type="transmembrane region" description="Helical" evidence="6">
    <location>
        <begin position="228"/>
        <end position="250"/>
    </location>
</feature>